<reference evidence="1" key="1">
    <citation type="submission" date="2023-03" db="EMBL/GenBank/DDBJ databases">
        <title>Lomoglobus Profundus gen. nov., sp. nov., a novel member of the phylum Verrucomicrobia, isolated from deep-marine sediment of South China Sea.</title>
        <authorList>
            <person name="Ahmad T."/>
            <person name="Ishaq S.E."/>
            <person name="Wang F."/>
        </authorList>
    </citation>
    <scope>NUCLEOTIDE SEQUENCE</scope>
    <source>
        <strain evidence="1">LMO-M01</strain>
    </source>
</reference>
<dbReference type="AlphaFoldDB" id="A0AAE9ZXG1"/>
<sequence>MKKKPITYAISFAKAAQLTSDAQINNAVFATALARALTENLNLQGFELATDSATADQLLVVHAGTTQPPHRFSSHDEMFSVMPSLEDGLTWIQNTELLGYARAYNDLSQFAGMSLGQTMRQDLNDDLDSSRNYIVITAYDFGAAQSGQRAPVLWRTHVSVEAGIVPLSDQVDTLLATASGFLGRNSKRLIRRFNSEVQIGTATVVEEDVR</sequence>
<evidence type="ECO:0000313" key="1">
    <source>
        <dbReference type="EMBL" id="WED64889.1"/>
    </source>
</evidence>
<organism evidence="1 2">
    <name type="scientific">Synoicihabitans lomoniglobus</name>
    <dbReference type="NCBI Taxonomy" id="2909285"/>
    <lineage>
        <taxon>Bacteria</taxon>
        <taxon>Pseudomonadati</taxon>
        <taxon>Verrucomicrobiota</taxon>
        <taxon>Opitutia</taxon>
        <taxon>Opitutales</taxon>
        <taxon>Opitutaceae</taxon>
        <taxon>Synoicihabitans</taxon>
    </lineage>
</organism>
<proteinExistence type="predicted"/>
<keyword evidence="2" id="KW-1185">Reference proteome</keyword>
<dbReference type="KEGG" id="slom:PXH66_21290"/>
<protein>
    <submittedName>
        <fullName evidence="1">Uncharacterized protein</fullName>
    </submittedName>
</protein>
<dbReference type="RefSeq" id="WP_330931846.1">
    <property type="nucleotide sequence ID" value="NZ_CP119075.1"/>
</dbReference>
<evidence type="ECO:0000313" key="2">
    <source>
        <dbReference type="Proteomes" id="UP001218638"/>
    </source>
</evidence>
<accession>A0AAE9ZXG1</accession>
<name>A0AAE9ZXG1_9BACT</name>
<gene>
    <name evidence="1" type="ORF">PXH66_21290</name>
</gene>
<dbReference type="EMBL" id="CP119075">
    <property type="protein sequence ID" value="WED64889.1"/>
    <property type="molecule type" value="Genomic_DNA"/>
</dbReference>
<dbReference type="Proteomes" id="UP001218638">
    <property type="component" value="Chromosome"/>
</dbReference>